<evidence type="ECO:0000256" key="6">
    <source>
        <dbReference type="ARBA" id="ARBA00022692"/>
    </source>
</evidence>
<keyword evidence="12" id="KW-0472">Membrane</keyword>
<keyword evidence="5 13" id="KW-0349">Heme</keyword>
<dbReference type="GO" id="GO:0016020">
    <property type="term" value="C:membrane"/>
    <property type="evidence" value="ECO:0007669"/>
    <property type="project" value="UniProtKB-SubCell"/>
</dbReference>
<dbReference type="InterPro" id="IPR036396">
    <property type="entry name" value="Cyt_P450_sf"/>
</dbReference>
<dbReference type="GeneID" id="54420810"/>
<dbReference type="PRINTS" id="PR00385">
    <property type="entry name" value="P450"/>
</dbReference>
<proteinExistence type="inferred from homology"/>
<dbReference type="GO" id="GO:0020037">
    <property type="term" value="F:heme binding"/>
    <property type="evidence" value="ECO:0007669"/>
    <property type="project" value="InterPro"/>
</dbReference>
<evidence type="ECO:0000256" key="13">
    <source>
        <dbReference type="PIRSR" id="PIRSR602401-1"/>
    </source>
</evidence>
<dbReference type="PROSITE" id="PS00086">
    <property type="entry name" value="CYTOCHROME_P450"/>
    <property type="match status" value="1"/>
</dbReference>
<keyword evidence="10 13" id="KW-0408">Iron</keyword>
<comment type="pathway">
    <text evidence="3">Mycotoxin biosynthesis.</text>
</comment>
<dbReference type="FunFam" id="1.10.630.10:FF:000063">
    <property type="entry name" value="Cytochrome P450 monooxygenase"/>
    <property type="match status" value="1"/>
</dbReference>
<comment type="similarity">
    <text evidence="4 14">Belongs to the cytochrome P450 family.</text>
</comment>
<keyword evidence="7 13" id="KW-0479">Metal-binding</keyword>
<dbReference type="PANTHER" id="PTHR24305:SF237">
    <property type="entry name" value="CYTOCHROME P450 MONOOXYGENASE ATNE-RELATED"/>
    <property type="match status" value="1"/>
</dbReference>
<dbReference type="InterPro" id="IPR050121">
    <property type="entry name" value="Cytochrome_P450_monoxygenase"/>
</dbReference>
<evidence type="ECO:0000256" key="5">
    <source>
        <dbReference type="ARBA" id="ARBA00022617"/>
    </source>
</evidence>
<evidence type="ECO:0000256" key="7">
    <source>
        <dbReference type="ARBA" id="ARBA00022723"/>
    </source>
</evidence>
<dbReference type="PANTHER" id="PTHR24305">
    <property type="entry name" value="CYTOCHROME P450"/>
    <property type="match status" value="1"/>
</dbReference>
<dbReference type="Gene3D" id="1.10.630.10">
    <property type="entry name" value="Cytochrome P450"/>
    <property type="match status" value="1"/>
</dbReference>
<dbReference type="EMBL" id="ML975177">
    <property type="protein sequence ID" value="KAF1808911.1"/>
    <property type="molecule type" value="Genomic_DNA"/>
</dbReference>
<evidence type="ECO:0000313" key="17">
    <source>
        <dbReference type="RefSeq" id="XP_033530542.1"/>
    </source>
</evidence>
<reference evidence="17" key="3">
    <citation type="submission" date="2025-04" db="UniProtKB">
        <authorList>
            <consortium name="RefSeq"/>
        </authorList>
    </citation>
    <scope>IDENTIFICATION</scope>
    <source>
        <strain evidence="17">CBS 781.70</strain>
    </source>
</reference>
<evidence type="ECO:0000256" key="4">
    <source>
        <dbReference type="ARBA" id="ARBA00010617"/>
    </source>
</evidence>
<sequence>MTYYAWRGDRHVHIYKLHQKYGPVVRAGPNALSFNSNTALKSIYGYRANVQKSDFYRAFPANKHAISVHSSIDKQMHARKRRVLSYAFSDQAIKAMERFVLANIRTASQLLTDTTSTRSDGGEKVSMESKGWGYGLNVADFCNWLTFDIMGDLAFGKAFGMLESPQNRFAVDLVSKTARRHTICGSFLPLHHAKLDSVLFPKIAKGRAEFIAYSKAQVLERTALGQDIDRKDFFHYLLQARDPETGQGFSQNELWGEANLLIVAGSDTTSTAMSATIHYLLHNPRVMEKVCLEVRRAFLNVEEIVSGPNLTGCTYLRACIDEAMRLSPPVPGFMPREVLQGGIEIDSYHVPAGIDVYVPHYAIHHNSAYFPRPFEYIPERWIEGAEGFQATTESVQLAQSAFSPFSHGPRGCIGKGLAYVEMMLIMGRLIFEFDFKLSATQKAPGGWLEGRKPEAPGEYMLVDGFASWKSGPIMEVKKAVRS</sequence>
<evidence type="ECO:0000256" key="1">
    <source>
        <dbReference type="ARBA" id="ARBA00001971"/>
    </source>
</evidence>
<dbReference type="GO" id="GO:1902181">
    <property type="term" value="P:verruculogen biosynthetic process"/>
    <property type="evidence" value="ECO:0007669"/>
    <property type="project" value="UniProtKB-ARBA"/>
</dbReference>
<keyword evidence="11 14" id="KW-0503">Monooxygenase</keyword>
<feature type="binding site" description="axial binding residue" evidence="13">
    <location>
        <position position="412"/>
    </location>
    <ligand>
        <name>heme</name>
        <dbReference type="ChEBI" id="CHEBI:30413"/>
    </ligand>
    <ligandPart>
        <name>Fe</name>
        <dbReference type="ChEBI" id="CHEBI:18248"/>
    </ligandPart>
</feature>
<dbReference type="PRINTS" id="PR00463">
    <property type="entry name" value="EP450I"/>
</dbReference>
<accession>A0A6G1FTC6</accession>
<evidence type="ECO:0000313" key="15">
    <source>
        <dbReference type="EMBL" id="KAF1808911.1"/>
    </source>
</evidence>
<gene>
    <name evidence="15 17" type="ORF">P152DRAFT_461960</name>
</gene>
<reference evidence="17" key="2">
    <citation type="submission" date="2020-04" db="EMBL/GenBank/DDBJ databases">
        <authorList>
            <consortium name="NCBI Genome Project"/>
        </authorList>
    </citation>
    <scope>NUCLEOTIDE SEQUENCE</scope>
    <source>
        <strain evidence="17">CBS 781.70</strain>
    </source>
</reference>
<dbReference type="Pfam" id="PF00067">
    <property type="entry name" value="p450"/>
    <property type="match status" value="1"/>
</dbReference>
<evidence type="ECO:0000256" key="8">
    <source>
        <dbReference type="ARBA" id="ARBA00022989"/>
    </source>
</evidence>
<dbReference type="InterPro" id="IPR017972">
    <property type="entry name" value="Cyt_P450_CS"/>
</dbReference>
<evidence type="ECO:0000256" key="9">
    <source>
        <dbReference type="ARBA" id="ARBA00023002"/>
    </source>
</evidence>
<keyword evidence="16" id="KW-1185">Reference proteome</keyword>
<dbReference type="CDD" id="cd11061">
    <property type="entry name" value="CYP67-like"/>
    <property type="match status" value="1"/>
</dbReference>
<evidence type="ECO:0000256" key="11">
    <source>
        <dbReference type="ARBA" id="ARBA00023033"/>
    </source>
</evidence>
<dbReference type="SUPFAM" id="SSF48264">
    <property type="entry name" value="Cytochrome P450"/>
    <property type="match status" value="1"/>
</dbReference>
<dbReference type="AlphaFoldDB" id="A0A6G1FTC6"/>
<dbReference type="RefSeq" id="XP_033530542.1">
    <property type="nucleotide sequence ID" value="XM_033680240.1"/>
</dbReference>
<keyword evidence="8" id="KW-1133">Transmembrane helix</keyword>
<evidence type="ECO:0000256" key="10">
    <source>
        <dbReference type="ARBA" id="ARBA00023004"/>
    </source>
</evidence>
<protein>
    <submittedName>
        <fullName evidence="15 17">Cytochrome P450</fullName>
    </submittedName>
</protein>
<evidence type="ECO:0000256" key="12">
    <source>
        <dbReference type="ARBA" id="ARBA00023136"/>
    </source>
</evidence>
<evidence type="ECO:0000313" key="16">
    <source>
        <dbReference type="Proteomes" id="UP000504638"/>
    </source>
</evidence>
<name>A0A6G1FTC6_9PEZI</name>
<reference evidence="15 17" key="1">
    <citation type="submission" date="2020-01" db="EMBL/GenBank/DDBJ databases">
        <authorList>
            <consortium name="DOE Joint Genome Institute"/>
            <person name="Haridas S."/>
            <person name="Albert R."/>
            <person name="Binder M."/>
            <person name="Bloem J."/>
            <person name="Labutti K."/>
            <person name="Salamov A."/>
            <person name="Andreopoulos B."/>
            <person name="Baker S.E."/>
            <person name="Barry K."/>
            <person name="Bills G."/>
            <person name="Bluhm B.H."/>
            <person name="Cannon C."/>
            <person name="Castanera R."/>
            <person name="Culley D.E."/>
            <person name="Daum C."/>
            <person name="Ezra D."/>
            <person name="Gonzalez J.B."/>
            <person name="Henrissat B."/>
            <person name="Kuo A."/>
            <person name="Liang C."/>
            <person name="Lipzen A."/>
            <person name="Lutzoni F."/>
            <person name="Magnuson J."/>
            <person name="Mondo S."/>
            <person name="Nolan M."/>
            <person name="Ohm R."/>
            <person name="Pangilinan J."/>
            <person name="Park H.-J."/>
            <person name="Ramirez L."/>
            <person name="Alfaro M."/>
            <person name="Sun H."/>
            <person name="Tritt A."/>
            <person name="Yoshinaga Y."/>
            <person name="Zwiers L.-H."/>
            <person name="Turgeon B.G."/>
            <person name="Goodwin S.B."/>
            <person name="Spatafora J.W."/>
            <person name="Crous P.W."/>
            <person name="Grigoriev I.V."/>
        </authorList>
    </citation>
    <scope>NUCLEOTIDE SEQUENCE</scope>
    <source>
        <strain evidence="15 17">CBS 781.70</strain>
    </source>
</reference>
<dbReference type="OrthoDB" id="1470350at2759"/>
<evidence type="ECO:0000256" key="14">
    <source>
        <dbReference type="RuleBase" id="RU000461"/>
    </source>
</evidence>
<keyword evidence="9 14" id="KW-0560">Oxidoreductase</keyword>
<evidence type="ECO:0000256" key="2">
    <source>
        <dbReference type="ARBA" id="ARBA00004370"/>
    </source>
</evidence>
<dbReference type="GO" id="GO:0004497">
    <property type="term" value="F:monooxygenase activity"/>
    <property type="evidence" value="ECO:0007669"/>
    <property type="project" value="UniProtKB-KW"/>
</dbReference>
<dbReference type="GO" id="GO:0016705">
    <property type="term" value="F:oxidoreductase activity, acting on paired donors, with incorporation or reduction of molecular oxygen"/>
    <property type="evidence" value="ECO:0007669"/>
    <property type="project" value="InterPro"/>
</dbReference>
<evidence type="ECO:0000256" key="3">
    <source>
        <dbReference type="ARBA" id="ARBA00004685"/>
    </source>
</evidence>
<dbReference type="GO" id="GO:0005506">
    <property type="term" value="F:iron ion binding"/>
    <property type="evidence" value="ECO:0007669"/>
    <property type="project" value="InterPro"/>
</dbReference>
<comment type="cofactor">
    <cofactor evidence="1 13">
        <name>heme</name>
        <dbReference type="ChEBI" id="CHEBI:30413"/>
    </cofactor>
</comment>
<dbReference type="Proteomes" id="UP000504638">
    <property type="component" value="Unplaced"/>
</dbReference>
<dbReference type="InterPro" id="IPR001128">
    <property type="entry name" value="Cyt_P450"/>
</dbReference>
<comment type="subcellular location">
    <subcellularLocation>
        <location evidence="2">Membrane</location>
    </subcellularLocation>
</comment>
<organism evidence="15">
    <name type="scientific">Eremomyces bilateralis CBS 781.70</name>
    <dbReference type="NCBI Taxonomy" id="1392243"/>
    <lineage>
        <taxon>Eukaryota</taxon>
        <taxon>Fungi</taxon>
        <taxon>Dikarya</taxon>
        <taxon>Ascomycota</taxon>
        <taxon>Pezizomycotina</taxon>
        <taxon>Dothideomycetes</taxon>
        <taxon>Dothideomycetes incertae sedis</taxon>
        <taxon>Eremomycetales</taxon>
        <taxon>Eremomycetaceae</taxon>
        <taxon>Eremomyces</taxon>
    </lineage>
</organism>
<keyword evidence="6" id="KW-0812">Transmembrane</keyword>
<dbReference type="InterPro" id="IPR002401">
    <property type="entry name" value="Cyt_P450_E_grp-I"/>
</dbReference>